<evidence type="ECO:0000313" key="2">
    <source>
        <dbReference type="EMBL" id="JAR88633.1"/>
    </source>
</evidence>
<organism evidence="2">
    <name type="scientific">Ixodes ricinus</name>
    <name type="common">Common tick</name>
    <name type="synonym">Acarus ricinus</name>
    <dbReference type="NCBI Taxonomy" id="34613"/>
    <lineage>
        <taxon>Eukaryota</taxon>
        <taxon>Metazoa</taxon>
        <taxon>Ecdysozoa</taxon>
        <taxon>Arthropoda</taxon>
        <taxon>Chelicerata</taxon>
        <taxon>Arachnida</taxon>
        <taxon>Acari</taxon>
        <taxon>Parasitiformes</taxon>
        <taxon>Ixodida</taxon>
        <taxon>Ixodoidea</taxon>
        <taxon>Ixodidae</taxon>
        <taxon>Ixodinae</taxon>
        <taxon>Ixodes</taxon>
    </lineage>
</organism>
<dbReference type="AlphaFoldDB" id="A0A147BCY0"/>
<dbReference type="EMBL" id="GEGO01006771">
    <property type="protein sequence ID" value="JAR88633.1"/>
    <property type="molecule type" value="Transcribed_RNA"/>
</dbReference>
<protein>
    <submittedName>
        <fullName evidence="2">Putative secreted protein</fullName>
    </submittedName>
</protein>
<reference evidence="2" key="1">
    <citation type="journal article" date="2018" name="PLoS Negl. Trop. Dis.">
        <title>Sialome diversity of ticks revealed by RNAseq of single tick salivary glands.</title>
        <authorList>
            <person name="Perner J."/>
            <person name="Kropackova S."/>
            <person name="Kopacek P."/>
            <person name="Ribeiro J.M."/>
        </authorList>
    </citation>
    <scope>NUCLEOTIDE SEQUENCE</scope>
    <source>
        <strain evidence="2">Siblings of single egg batch collected in Ceske Budejovice</strain>
        <tissue evidence="2">Salivary glands</tissue>
    </source>
</reference>
<sequence length="115" mass="13455">MQLGFHPCFLLYLVNTCHCNKQVDFVCSQQNLLIVGWVWVNMCRPYFWYFIGSCVLVYRKRSTHVLVTTERCTKAKRLKLVGNTPRRNLPGNSGSQFSRCLTKRLFFFLLGCCFS</sequence>
<keyword evidence="1" id="KW-0732">Signal</keyword>
<evidence type="ECO:0000256" key="1">
    <source>
        <dbReference type="SAM" id="SignalP"/>
    </source>
</evidence>
<name>A0A147BCY0_IXORI</name>
<accession>A0A147BCY0</accession>
<proteinExistence type="predicted"/>
<feature type="signal peptide" evidence="1">
    <location>
        <begin position="1"/>
        <end position="19"/>
    </location>
</feature>
<feature type="chain" id="PRO_5007542031" evidence="1">
    <location>
        <begin position="20"/>
        <end position="115"/>
    </location>
</feature>